<accession>A0AA88HBB0</accession>
<dbReference type="AlphaFoldDB" id="A0AA88HBB0"/>
<name>A0AA88HBB0_ARTSF</name>
<evidence type="ECO:0000313" key="1">
    <source>
        <dbReference type="EMBL" id="KAK2705845.1"/>
    </source>
</evidence>
<reference evidence="1" key="1">
    <citation type="submission" date="2023-07" db="EMBL/GenBank/DDBJ databases">
        <title>Chromosome-level genome assembly of Artemia franciscana.</title>
        <authorList>
            <person name="Jo E."/>
        </authorList>
    </citation>
    <scope>NUCLEOTIDE SEQUENCE</scope>
    <source>
        <tissue evidence="1">Whole body</tissue>
    </source>
</reference>
<sequence length="237" mass="27713">MHITVCLRMMKPNLFIFVTSSNLSKTLTYFADELEREMDALGWIGLEQMSKQFELRHIDDIVNKVNATAASVNKNSIVNSVLVQLMDSPLFDAGFCTSCEEKCPLSESFCFLELSHDGRHDTFHQPMGLTGWIFRQNDTLTDYECNNSPVDQHYFYYDGTEKRFGDFSKDFSTWHRPDRTLLISEYRQYLIRKHNKKIAIYYKVDPPDSLGPPEKLDFVKSKIKRKIDFHHDFPSKN</sequence>
<proteinExistence type="predicted"/>
<organism evidence="1 2">
    <name type="scientific">Artemia franciscana</name>
    <name type="common">Brine shrimp</name>
    <name type="synonym">Artemia sanfranciscana</name>
    <dbReference type="NCBI Taxonomy" id="6661"/>
    <lineage>
        <taxon>Eukaryota</taxon>
        <taxon>Metazoa</taxon>
        <taxon>Ecdysozoa</taxon>
        <taxon>Arthropoda</taxon>
        <taxon>Crustacea</taxon>
        <taxon>Branchiopoda</taxon>
        <taxon>Anostraca</taxon>
        <taxon>Artemiidae</taxon>
        <taxon>Artemia</taxon>
    </lineage>
</organism>
<dbReference type="Proteomes" id="UP001187531">
    <property type="component" value="Unassembled WGS sequence"/>
</dbReference>
<keyword evidence="2" id="KW-1185">Reference proteome</keyword>
<protein>
    <submittedName>
        <fullName evidence="1">Uncharacterized protein</fullName>
    </submittedName>
</protein>
<dbReference type="EMBL" id="JAVRJZ010000020">
    <property type="protein sequence ID" value="KAK2705845.1"/>
    <property type="molecule type" value="Genomic_DNA"/>
</dbReference>
<gene>
    <name evidence="1" type="ORF">QYM36_016003</name>
</gene>
<comment type="caution">
    <text evidence="1">The sequence shown here is derived from an EMBL/GenBank/DDBJ whole genome shotgun (WGS) entry which is preliminary data.</text>
</comment>
<evidence type="ECO:0000313" key="2">
    <source>
        <dbReference type="Proteomes" id="UP001187531"/>
    </source>
</evidence>